<keyword evidence="4" id="KW-0812">Transmembrane</keyword>
<evidence type="ECO:0008006" key="7">
    <source>
        <dbReference type="Google" id="ProtNLM"/>
    </source>
</evidence>
<proteinExistence type="inferred from homology"/>
<dbReference type="PANTHER" id="PTHR43649">
    <property type="entry name" value="ARABINOSE-BINDING PROTEIN-RELATED"/>
    <property type="match status" value="1"/>
</dbReference>
<comment type="caution">
    <text evidence="5">The sequence shown here is derived from an EMBL/GenBank/DDBJ whole genome shotgun (WGS) entry which is preliminary data.</text>
</comment>
<feature type="region of interest" description="Disordered" evidence="3">
    <location>
        <begin position="1"/>
        <end position="35"/>
    </location>
</feature>
<dbReference type="PANTHER" id="PTHR43649:SF29">
    <property type="entry name" value="OSMOPROTECTIVE COMPOUNDS-BINDING PROTEIN GGTB"/>
    <property type="match status" value="1"/>
</dbReference>
<evidence type="ECO:0000256" key="1">
    <source>
        <dbReference type="ARBA" id="ARBA00008520"/>
    </source>
</evidence>
<protein>
    <recommendedName>
        <fullName evidence="7">Extracellular solute-binding protein</fullName>
    </recommendedName>
</protein>
<dbReference type="AlphaFoldDB" id="A0A426SBT0"/>
<accession>A0A426SBT0</accession>
<feature type="compositionally biased region" description="Basic and acidic residues" evidence="3">
    <location>
        <begin position="1"/>
        <end position="16"/>
    </location>
</feature>
<dbReference type="SUPFAM" id="SSF53850">
    <property type="entry name" value="Periplasmic binding protein-like II"/>
    <property type="match status" value="1"/>
</dbReference>
<reference evidence="5 6" key="1">
    <citation type="submission" date="2017-10" db="EMBL/GenBank/DDBJ databases">
        <title>Draft genome of actinobacteria isolated from guarana (Paullinia cupana (Mart.) Ducke.</title>
        <authorList>
            <person name="Siqueira K.A."/>
            <person name="Liotti R.G."/>
            <person name="Mendes T.A."/>
            <person name="Soares M.A."/>
        </authorList>
    </citation>
    <scope>NUCLEOTIDE SEQUENCE [LARGE SCALE GENOMIC DNA]</scope>
    <source>
        <strain evidence="5 6">199</strain>
    </source>
</reference>
<keyword evidence="4" id="KW-1133">Transmembrane helix</keyword>
<evidence type="ECO:0000256" key="3">
    <source>
        <dbReference type="SAM" id="MobiDB-lite"/>
    </source>
</evidence>
<dbReference type="Pfam" id="PF01547">
    <property type="entry name" value="SBP_bac_1"/>
    <property type="match status" value="1"/>
</dbReference>
<keyword evidence="2" id="KW-0813">Transport</keyword>
<dbReference type="Gene3D" id="3.40.190.10">
    <property type="entry name" value="Periplasmic binding protein-like II"/>
    <property type="match status" value="2"/>
</dbReference>
<dbReference type="InterPro" id="IPR050490">
    <property type="entry name" value="Bact_solute-bd_prot1"/>
</dbReference>
<gene>
    <name evidence="5" type="ORF">CQW44_08480</name>
</gene>
<evidence type="ECO:0000313" key="5">
    <source>
        <dbReference type="EMBL" id="RRQ88030.1"/>
    </source>
</evidence>
<dbReference type="EMBL" id="PDES01000003">
    <property type="protein sequence ID" value="RRQ88030.1"/>
    <property type="molecule type" value="Genomic_DNA"/>
</dbReference>
<evidence type="ECO:0000256" key="4">
    <source>
        <dbReference type="SAM" id="Phobius"/>
    </source>
</evidence>
<evidence type="ECO:0000256" key="2">
    <source>
        <dbReference type="ARBA" id="ARBA00022448"/>
    </source>
</evidence>
<dbReference type="Proteomes" id="UP000276379">
    <property type="component" value="Unassembled WGS sequence"/>
</dbReference>
<sequence length="452" mass="48813">MDPDRRHPGHGTDRDGTATAHRRVPVQAPVSGRPRGRARTVTVVASCLVLLAAAVVLGARAVGREPTVTLLGNWTGRDEANLRRAVIEPFERVYHVHVDYQGSSAESQVLGADVEAGTPPDVVVLTGPGELADYAGQKQLQPLDGLIPREDFGTSWATPLADGHVYWFPLKADLKSIVWYPAGTGEGQRRAARDDPAQWCVGMGSGATSGWPGTDWIEDILLQQQGPRVYQSWTSGKLSWRSPEVRRAWTTWGRLMGAGTSEKLLRRTLKTGYAEASAPVTATPRGCTLEHQASFIRTQSTAWKQADGRYDPSAALIPGATAKDSWEVSGDLVALLHATPQAKRLIRYLSSPAAQRAWADAESAFSVDTRARPAATGPTWHRTLATTLLSPAATHCFDASDAMPPTVRDAFAEAVIDYLAHPARLTSLLTTLDTLRSAPGRTWLPSVCDQVP</sequence>
<keyword evidence="6" id="KW-1185">Reference proteome</keyword>
<comment type="similarity">
    <text evidence="1">Belongs to the bacterial solute-binding protein 1 family.</text>
</comment>
<feature type="transmembrane region" description="Helical" evidence="4">
    <location>
        <begin position="41"/>
        <end position="62"/>
    </location>
</feature>
<evidence type="ECO:0000313" key="6">
    <source>
        <dbReference type="Proteomes" id="UP000276379"/>
    </source>
</evidence>
<keyword evidence="4" id="KW-0472">Membrane</keyword>
<organism evidence="5 6">
    <name type="scientific">Streptomyces griseofuscus</name>
    <dbReference type="NCBI Taxonomy" id="146922"/>
    <lineage>
        <taxon>Bacteria</taxon>
        <taxon>Bacillati</taxon>
        <taxon>Actinomycetota</taxon>
        <taxon>Actinomycetes</taxon>
        <taxon>Kitasatosporales</taxon>
        <taxon>Streptomycetaceae</taxon>
        <taxon>Streptomyces</taxon>
    </lineage>
</organism>
<dbReference type="InterPro" id="IPR006059">
    <property type="entry name" value="SBP"/>
</dbReference>
<name>A0A426SBT0_9ACTN</name>